<evidence type="ECO:0000259" key="2">
    <source>
        <dbReference type="Pfam" id="PF07859"/>
    </source>
</evidence>
<evidence type="ECO:0000313" key="3">
    <source>
        <dbReference type="EMBL" id="KAF2999852.1"/>
    </source>
</evidence>
<comment type="caution">
    <text evidence="3">The sequence shown here is derived from an EMBL/GenBank/DDBJ whole genome shotgun (WGS) entry which is preliminary data.</text>
</comment>
<evidence type="ECO:0000256" key="1">
    <source>
        <dbReference type="ARBA" id="ARBA00022801"/>
    </source>
</evidence>
<organism evidence="3 4">
    <name type="scientific">Curvularia kusanoi</name>
    <name type="common">Cochliobolus kusanoi</name>
    <dbReference type="NCBI Taxonomy" id="90978"/>
    <lineage>
        <taxon>Eukaryota</taxon>
        <taxon>Fungi</taxon>
        <taxon>Dikarya</taxon>
        <taxon>Ascomycota</taxon>
        <taxon>Pezizomycotina</taxon>
        <taxon>Dothideomycetes</taxon>
        <taxon>Pleosporomycetidae</taxon>
        <taxon>Pleosporales</taxon>
        <taxon>Pleosporineae</taxon>
        <taxon>Pleosporaceae</taxon>
        <taxon>Curvularia</taxon>
    </lineage>
</organism>
<dbReference type="Gene3D" id="3.40.50.1820">
    <property type="entry name" value="alpha/beta hydrolase"/>
    <property type="match status" value="1"/>
</dbReference>
<dbReference type="PANTHER" id="PTHR48081:SF8">
    <property type="entry name" value="ALPHA_BETA HYDROLASE FOLD-3 DOMAIN-CONTAINING PROTEIN-RELATED"/>
    <property type="match status" value="1"/>
</dbReference>
<dbReference type="InterPro" id="IPR050300">
    <property type="entry name" value="GDXG_lipolytic_enzyme"/>
</dbReference>
<dbReference type="PANTHER" id="PTHR48081">
    <property type="entry name" value="AB HYDROLASE SUPERFAMILY PROTEIN C4A8.06C"/>
    <property type="match status" value="1"/>
</dbReference>
<keyword evidence="4" id="KW-1185">Reference proteome</keyword>
<dbReference type="InterPro" id="IPR013094">
    <property type="entry name" value="AB_hydrolase_3"/>
</dbReference>
<dbReference type="GO" id="GO:0016787">
    <property type="term" value="F:hydrolase activity"/>
    <property type="evidence" value="ECO:0007669"/>
    <property type="project" value="UniProtKB-KW"/>
</dbReference>
<evidence type="ECO:0000313" key="4">
    <source>
        <dbReference type="Proteomes" id="UP000801428"/>
    </source>
</evidence>
<gene>
    <name evidence="3" type="ORF">E8E13_007450</name>
</gene>
<dbReference type="AlphaFoldDB" id="A0A9P4TBC4"/>
<dbReference type="InterPro" id="IPR029058">
    <property type="entry name" value="AB_hydrolase_fold"/>
</dbReference>
<dbReference type="SUPFAM" id="SSF53474">
    <property type="entry name" value="alpha/beta-Hydrolases"/>
    <property type="match status" value="1"/>
</dbReference>
<dbReference type="EMBL" id="SWKU01000016">
    <property type="protein sequence ID" value="KAF2999852.1"/>
    <property type="molecule type" value="Genomic_DNA"/>
</dbReference>
<name>A0A9P4TBC4_CURKU</name>
<proteinExistence type="predicted"/>
<sequence length="339" mass="36668">MDSSSWKSYGNIDPEFEAQLLPHLPPAKSFADYGTAADLRAAIATQVEQMVSSGMAKIPDWTDVSKNEIQIPVRDGSSIRAVVYRPENAAPGPLAVYFHGGGWTFGWPEAWEHGYEVLVKELGITVVGVAYRLSPENVFPAAAEDACDSLQWCAENTESLGADSGKGIIVIGTSAGANIGAVAVHDAVQNKSKAKVTGVVLIGAGLVHQAALPEKWRAHHKSYEQNRNAPILDVRVLEWFLEQYKPVPESPYASALLWPGGHAGQPPTYMQAMGMDPLRDDTLIYEHVLREEFGVPTKLDIYAGVPHCAPDFFPMLPVAGEALVDLEAGVEWILGQNIA</sequence>
<feature type="domain" description="Alpha/beta hydrolase fold-3" evidence="2">
    <location>
        <begin position="96"/>
        <end position="308"/>
    </location>
</feature>
<dbReference type="Proteomes" id="UP000801428">
    <property type="component" value="Unassembled WGS sequence"/>
</dbReference>
<keyword evidence="1" id="KW-0378">Hydrolase</keyword>
<reference evidence="3" key="1">
    <citation type="submission" date="2019-04" db="EMBL/GenBank/DDBJ databases">
        <title>Sequencing of skin fungus with MAO and IRED activity.</title>
        <authorList>
            <person name="Marsaioli A.J."/>
            <person name="Bonatto J.M.C."/>
            <person name="Reis Junior O."/>
        </authorList>
    </citation>
    <scope>NUCLEOTIDE SEQUENCE</scope>
    <source>
        <strain evidence="3">30M1</strain>
    </source>
</reference>
<dbReference type="OrthoDB" id="408631at2759"/>
<protein>
    <recommendedName>
        <fullName evidence="2">Alpha/beta hydrolase fold-3 domain-containing protein</fullName>
    </recommendedName>
</protein>
<accession>A0A9P4TBC4</accession>
<dbReference type="Pfam" id="PF07859">
    <property type="entry name" value="Abhydrolase_3"/>
    <property type="match status" value="1"/>
</dbReference>